<protein>
    <submittedName>
        <fullName evidence="1">Uncharacterized protein</fullName>
    </submittedName>
</protein>
<accession>A0AAV3QW21</accession>
<comment type="caution">
    <text evidence="1">The sequence shown here is derived from an EMBL/GenBank/DDBJ whole genome shotgun (WGS) entry which is preliminary data.</text>
</comment>
<dbReference type="EMBL" id="BAABME010006424">
    <property type="protein sequence ID" value="GAA0168322.1"/>
    <property type="molecule type" value="Genomic_DNA"/>
</dbReference>
<gene>
    <name evidence="1" type="ORF">LIER_23067</name>
</gene>
<evidence type="ECO:0000313" key="2">
    <source>
        <dbReference type="Proteomes" id="UP001454036"/>
    </source>
</evidence>
<evidence type="ECO:0000313" key="1">
    <source>
        <dbReference type="EMBL" id="GAA0168322.1"/>
    </source>
</evidence>
<organism evidence="1 2">
    <name type="scientific">Lithospermum erythrorhizon</name>
    <name type="common">Purple gromwell</name>
    <name type="synonym">Lithospermum officinale var. erythrorhizon</name>
    <dbReference type="NCBI Taxonomy" id="34254"/>
    <lineage>
        <taxon>Eukaryota</taxon>
        <taxon>Viridiplantae</taxon>
        <taxon>Streptophyta</taxon>
        <taxon>Embryophyta</taxon>
        <taxon>Tracheophyta</taxon>
        <taxon>Spermatophyta</taxon>
        <taxon>Magnoliopsida</taxon>
        <taxon>eudicotyledons</taxon>
        <taxon>Gunneridae</taxon>
        <taxon>Pentapetalae</taxon>
        <taxon>asterids</taxon>
        <taxon>lamiids</taxon>
        <taxon>Boraginales</taxon>
        <taxon>Boraginaceae</taxon>
        <taxon>Boraginoideae</taxon>
        <taxon>Lithospermeae</taxon>
        <taxon>Lithospermum</taxon>
    </lineage>
</organism>
<proteinExistence type="predicted"/>
<name>A0AAV3QW21_LITER</name>
<dbReference type="AlphaFoldDB" id="A0AAV3QW21"/>
<dbReference type="Proteomes" id="UP001454036">
    <property type="component" value="Unassembled WGS sequence"/>
</dbReference>
<sequence>MDTSTAMTLPDRSSEPLQKPSLMKVHEQRSFVSQLNLEKADNSQQIHTLGEEIQVEQAKRQGLFLADLEAARLGLVGLL</sequence>
<reference evidence="1 2" key="1">
    <citation type="submission" date="2024-01" db="EMBL/GenBank/DDBJ databases">
        <title>The complete chloroplast genome sequence of Lithospermum erythrorhizon: insights into the phylogenetic relationship among Boraginaceae species and the maternal lineages of purple gromwells.</title>
        <authorList>
            <person name="Okada T."/>
            <person name="Watanabe K."/>
        </authorList>
    </citation>
    <scope>NUCLEOTIDE SEQUENCE [LARGE SCALE GENOMIC DNA]</scope>
</reference>
<keyword evidence="2" id="KW-1185">Reference proteome</keyword>